<evidence type="ECO:0000256" key="1">
    <source>
        <dbReference type="SAM" id="Coils"/>
    </source>
</evidence>
<keyword evidence="1" id="KW-0175">Coiled coil</keyword>
<feature type="compositionally biased region" description="Basic and acidic residues" evidence="2">
    <location>
        <begin position="72"/>
        <end position="86"/>
    </location>
</feature>
<evidence type="ECO:0000256" key="2">
    <source>
        <dbReference type="SAM" id="MobiDB-lite"/>
    </source>
</evidence>
<dbReference type="Pfam" id="PF18885">
    <property type="entry name" value="DUF5648"/>
    <property type="match status" value="1"/>
</dbReference>
<comment type="caution">
    <text evidence="5">The sequence shown here is derived from an EMBL/GenBank/DDBJ whole genome shotgun (WGS) entry which is preliminary data.</text>
</comment>
<dbReference type="InterPro" id="IPR043708">
    <property type="entry name" value="DUF5648"/>
</dbReference>
<evidence type="ECO:0000313" key="6">
    <source>
        <dbReference type="Proteomes" id="UP000233727"/>
    </source>
</evidence>
<feature type="domain" description="DUF5648" evidence="4">
    <location>
        <begin position="436"/>
        <end position="569"/>
    </location>
</feature>
<dbReference type="EMBL" id="PCGY01000008">
    <property type="protein sequence ID" value="PKU93029.1"/>
    <property type="molecule type" value="Genomic_DNA"/>
</dbReference>
<dbReference type="Pfam" id="PF00188">
    <property type="entry name" value="CAP"/>
    <property type="match status" value="1"/>
</dbReference>
<dbReference type="SUPFAM" id="SSF55797">
    <property type="entry name" value="PR-1-like"/>
    <property type="match status" value="1"/>
</dbReference>
<organism evidence="5 6">
    <name type="scientific">Bifidobacterium thermophilum</name>
    <dbReference type="NCBI Taxonomy" id="33905"/>
    <lineage>
        <taxon>Bacteria</taxon>
        <taxon>Bacillati</taxon>
        <taxon>Actinomycetota</taxon>
        <taxon>Actinomycetes</taxon>
        <taxon>Bifidobacteriales</taxon>
        <taxon>Bifidobacteriaceae</taxon>
        <taxon>Bifidobacterium</taxon>
    </lineage>
</organism>
<dbReference type="AlphaFoldDB" id="A0A2N3QMX3"/>
<dbReference type="InterPro" id="IPR014044">
    <property type="entry name" value="CAP_dom"/>
</dbReference>
<dbReference type="InterPro" id="IPR035940">
    <property type="entry name" value="CAP_sf"/>
</dbReference>
<evidence type="ECO:0000259" key="3">
    <source>
        <dbReference type="Pfam" id="PF00188"/>
    </source>
</evidence>
<proteinExistence type="predicted"/>
<feature type="region of interest" description="Disordered" evidence="2">
    <location>
        <begin position="54"/>
        <end position="87"/>
    </location>
</feature>
<protein>
    <submittedName>
        <fullName evidence="5">L,D-transpeptidase catalytic domain-containing protein</fullName>
    </submittedName>
</protein>
<sequence>MSQHIMTPKVAPSRHHARAVVIATVITTAFAAALVTTPLAAMASQPAATTTAATTQSAALRQTRDAMQSAKDNLDAKTKQTEEAKTRVTTATAKYNAAKAAQQQTAKATASQTTKEAQSAAGFFKNHNADVAYRILTDSSVSEYLTDRVNLGGEDDATNLNLLLKDLDYIDEVNDIREKEGLPDLKIDDAVMAAALKRTDDNKYRISKGQEISHDGSGDYGFSENIDMHGGMGYRATDPLADYLGEKKTFDAYVASGKYPGLEEHRHDASWVFQNYPALCSGDATGLGMTGHYLNMVDAAHDLAGIGIAFDSTNSAMISAFEAAHTSGEYYFGPSTASVDDLLVYHPADHQSYTVDEYRTILNNYIGKINAAKSKLESANTALANAKTALDAASSAYSKAMQEERNARQEYQRAKAAYDNCLKGNCPTPQPATIAMQRLYNPYTGEHFYTSSAQEQDALKRAGWRYEGIGWTAPKTGDPVYRLYNPYAPGGDHHYTTSTRERDTLKQAGWRYEGVGWMSAPAADKTRKPLHREYNPYATTGTHNYTLDTTEHRHLITLGWHDEGTAWYATA</sequence>
<reference evidence="5 6" key="1">
    <citation type="submission" date="2017-10" db="EMBL/GenBank/DDBJ databases">
        <title>Bifidobacterium genomics.</title>
        <authorList>
            <person name="Lugli G.A."/>
            <person name="Milani C."/>
            <person name="Mancabelli L."/>
        </authorList>
    </citation>
    <scope>NUCLEOTIDE SEQUENCE [LARGE SCALE GENOMIC DNA]</scope>
    <source>
        <strain evidence="5 6">1542B</strain>
    </source>
</reference>
<accession>A0A2N3QMX3</accession>
<evidence type="ECO:0000259" key="4">
    <source>
        <dbReference type="Pfam" id="PF18885"/>
    </source>
</evidence>
<gene>
    <name evidence="5" type="ORF">CQR47_0388</name>
</gene>
<dbReference type="RefSeq" id="WP_180334513.1">
    <property type="nucleotide sequence ID" value="NZ_PCGY01000008.1"/>
</dbReference>
<dbReference type="Gene3D" id="3.40.33.10">
    <property type="entry name" value="CAP"/>
    <property type="match status" value="1"/>
</dbReference>
<dbReference type="Proteomes" id="UP000233727">
    <property type="component" value="Unassembled WGS sequence"/>
</dbReference>
<feature type="domain" description="SCP" evidence="3">
    <location>
        <begin position="171"/>
        <end position="316"/>
    </location>
</feature>
<feature type="coiled-coil region" evidence="1">
    <location>
        <begin position="362"/>
        <end position="417"/>
    </location>
</feature>
<evidence type="ECO:0000313" key="5">
    <source>
        <dbReference type="EMBL" id="PKU93029.1"/>
    </source>
</evidence>
<name>A0A2N3QMX3_9BIFI</name>